<evidence type="ECO:0000313" key="1">
    <source>
        <dbReference type="EMBL" id="AEE49933.1"/>
    </source>
</evidence>
<dbReference type="STRING" id="760192.Halhy_2048"/>
<name>F4KPH9_HALH1</name>
<dbReference type="RefSeq" id="WP_013764486.1">
    <property type="nucleotide sequence ID" value="NC_015510.1"/>
</dbReference>
<proteinExistence type="predicted"/>
<dbReference type="eggNOG" id="ENOG5033NMY">
    <property type="taxonomic scope" value="Bacteria"/>
</dbReference>
<dbReference type="KEGG" id="hhy:Halhy_2048"/>
<accession>F4KPH9</accession>
<sequence length="176" mass="20549">MEQIQGITISKLGFVPQKLGDILEYEGPLLSLFIDQENPENHFLYKWVDNDDFYNRWIIVPFSTKDLGLFFNGHLTLRQLFLSKPFCYLIDLDDQLNYHTIQIVATEKLNEDYLPSEKSYYQAEIYSPFAANYHQKLALNTNDLLDNVLKEISALKISQQETTRALNDLLRLQASH</sequence>
<organism evidence="1 2">
    <name type="scientific">Haliscomenobacter hydrossis (strain ATCC 27775 / DSM 1100 / LMG 10767 / O)</name>
    <dbReference type="NCBI Taxonomy" id="760192"/>
    <lineage>
        <taxon>Bacteria</taxon>
        <taxon>Pseudomonadati</taxon>
        <taxon>Bacteroidota</taxon>
        <taxon>Saprospiria</taxon>
        <taxon>Saprospirales</taxon>
        <taxon>Haliscomenobacteraceae</taxon>
        <taxon>Haliscomenobacter</taxon>
    </lineage>
</organism>
<reference key="2">
    <citation type="submission" date="2011-04" db="EMBL/GenBank/DDBJ databases">
        <title>Complete sequence of chromosome of Haliscomenobacter hydrossis DSM 1100.</title>
        <authorList>
            <consortium name="US DOE Joint Genome Institute (JGI-PGF)"/>
            <person name="Lucas S."/>
            <person name="Han J."/>
            <person name="Lapidus A."/>
            <person name="Bruce D."/>
            <person name="Goodwin L."/>
            <person name="Pitluck S."/>
            <person name="Peters L."/>
            <person name="Kyrpides N."/>
            <person name="Mavromatis K."/>
            <person name="Ivanova N."/>
            <person name="Ovchinnikova G."/>
            <person name="Pagani I."/>
            <person name="Daligault H."/>
            <person name="Detter J.C."/>
            <person name="Han C."/>
            <person name="Land M."/>
            <person name="Hauser L."/>
            <person name="Markowitz V."/>
            <person name="Cheng J.-F."/>
            <person name="Hugenholtz P."/>
            <person name="Woyke T."/>
            <person name="Wu D."/>
            <person name="Verbarg S."/>
            <person name="Frueling A."/>
            <person name="Brambilla E."/>
            <person name="Klenk H.-P."/>
            <person name="Eisen J.A."/>
        </authorList>
    </citation>
    <scope>NUCLEOTIDE SEQUENCE</scope>
    <source>
        <strain>DSM 1100</strain>
    </source>
</reference>
<dbReference type="AlphaFoldDB" id="F4KPH9"/>
<gene>
    <name evidence="1" type="ordered locus">Halhy_2048</name>
</gene>
<dbReference type="EMBL" id="CP002691">
    <property type="protein sequence ID" value="AEE49933.1"/>
    <property type="molecule type" value="Genomic_DNA"/>
</dbReference>
<reference evidence="1 2" key="1">
    <citation type="journal article" date="2011" name="Stand. Genomic Sci.">
        <title>Complete genome sequence of Haliscomenobacter hydrossis type strain (O).</title>
        <authorList>
            <consortium name="US DOE Joint Genome Institute (JGI-PGF)"/>
            <person name="Daligault H."/>
            <person name="Lapidus A."/>
            <person name="Zeytun A."/>
            <person name="Nolan M."/>
            <person name="Lucas S."/>
            <person name="Del Rio T.G."/>
            <person name="Tice H."/>
            <person name="Cheng J.F."/>
            <person name="Tapia R."/>
            <person name="Han C."/>
            <person name="Goodwin L."/>
            <person name="Pitluck S."/>
            <person name="Liolios K."/>
            <person name="Pagani I."/>
            <person name="Ivanova N."/>
            <person name="Huntemann M."/>
            <person name="Mavromatis K."/>
            <person name="Mikhailova N."/>
            <person name="Pati A."/>
            <person name="Chen A."/>
            <person name="Palaniappan K."/>
            <person name="Land M."/>
            <person name="Hauser L."/>
            <person name="Brambilla E.M."/>
            <person name="Rohde M."/>
            <person name="Verbarg S."/>
            <person name="Goker M."/>
            <person name="Bristow J."/>
            <person name="Eisen J.A."/>
            <person name="Markowitz V."/>
            <person name="Hugenholtz P."/>
            <person name="Kyrpides N.C."/>
            <person name="Klenk H.P."/>
            <person name="Woyke T."/>
        </authorList>
    </citation>
    <scope>NUCLEOTIDE SEQUENCE [LARGE SCALE GENOMIC DNA]</scope>
    <source>
        <strain evidence="2">ATCC 27775 / DSM 1100 / LMG 10767 / O</strain>
    </source>
</reference>
<dbReference type="OrthoDB" id="1077479at2"/>
<protein>
    <submittedName>
        <fullName evidence="1">Uncharacterized protein</fullName>
    </submittedName>
</protein>
<dbReference type="HOGENOM" id="CLU_1523087_0_0_10"/>
<evidence type="ECO:0000313" key="2">
    <source>
        <dbReference type="Proteomes" id="UP000008461"/>
    </source>
</evidence>
<keyword evidence="2" id="KW-1185">Reference proteome</keyword>
<dbReference type="Proteomes" id="UP000008461">
    <property type="component" value="Chromosome"/>
</dbReference>